<gene>
    <name evidence="1" type="ORF">D7M11_35065</name>
</gene>
<dbReference type="Proteomes" id="UP000282311">
    <property type="component" value="Unassembled WGS sequence"/>
</dbReference>
<protein>
    <submittedName>
        <fullName evidence="1">Uncharacterized protein</fullName>
    </submittedName>
</protein>
<reference evidence="1 2" key="1">
    <citation type="journal article" date="2007" name="Int. J. Syst. Evol. Microbiol.">
        <title>Paenibacillus ginsengarvi sp. nov., isolated from soil from ginseng cultivation.</title>
        <authorList>
            <person name="Yoon M.H."/>
            <person name="Ten L.N."/>
            <person name="Im W.T."/>
        </authorList>
    </citation>
    <scope>NUCLEOTIDE SEQUENCE [LARGE SCALE GENOMIC DNA]</scope>
    <source>
        <strain evidence="1 2">KCTC 13059</strain>
    </source>
</reference>
<organism evidence="1 2">
    <name type="scientific">Paenibacillus ginsengarvi</name>
    <dbReference type="NCBI Taxonomy" id="400777"/>
    <lineage>
        <taxon>Bacteria</taxon>
        <taxon>Bacillati</taxon>
        <taxon>Bacillota</taxon>
        <taxon>Bacilli</taxon>
        <taxon>Bacillales</taxon>
        <taxon>Paenibacillaceae</taxon>
        <taxon>Paenibacillus</taxon>
    </lineage>
</organism>
<proteinExistence type="predicted"/>
<sequence length="81" mass="9229">MTDEQNIFKSRTLLIQNRHIAGDFINQECLQVPRFMLSVFILKGEPAYLQLNIGLAPEGCLMTKTVKFKMDPGKDGNCYPH</sequence>
<name>A0A3B0ARK5_9BACL</name>
<dbReference type="AlphaFoldDB" id="A0A3B0ARK5"/>
<evidence type="ECO:0000313" key="2">
    <source>
        <dbReference type="Proteomes" id="UP000282311"/>
    </source>
</evidence>
<keyword evidence="2" id="KW-1185">Reference proteome</keyword>
<accession>A0A3B0ARK5</accession>
<comment type="caution">
    <text evidence="1">The sequence shown here is derived from an EMBL/GenBank/DDBJ whole genome shotgun (WGS) entry which is preliminary data.</text>
</comment>
<dbReference type="EMBL" id="RBAH01000050">
    <property type="protein sequence ID" value="RKN61987.1"/>
    <property type="molecule type" value="Genomic_DNA"/>
</dbReference>
<evidence type="ECO:0000313" key="1">
    <source>
        <dbReference type="EMBL" id="RKN61987.1"/>
    </source>
</evidence>
<dbReference type="RefSeq" id="WP_120751923.1">
    <property type="nucleotide sequence ID" value="NZ_RBAH01000050.1"/>
</dbReference>